<evidence type="ECO:0000313" key="5">
    <source>
        <dbReference type="EMBL" id="MCB5412301.1"/>
    </source>
</evidence>
<feature type="transmembrane region" description="Helical" evidence="3">
    <location>
        <begin position="12"/>
        <end position="29"/>
    </location>
</feature>
<gene>
    <name evidence="5" type="ORF">H0485_20230</name>
</gene>
<keyword evidence="2" id="KW-0186">Copper</keyword>
<organism evidence="5 6">
    <name type="scientific">Pseudogemmobacter faecipullorum</name>
    <dbReference type="NCBI Taxonomy" id="2755041"/>
    <lineage>
        <taxon>Bacteria</taxon>
        <taxon>Pseudomonadati</taxon>
        <taxon>Pseudomonadota</taxon>
        <taxon>Alphaproteobacteria</taxon>
        <taxon>Rhodobacterales</taxon>
        <taxon>Paracoccaceae</taxon>
        <taxon>Pseudogemmobacter</taxon>
    </lineage>
</organism>
<name>A0ABS8CSB3_9RHOB</name>
<dbReference type="InterPro" id="IPR013766">
    <property type="entry name" value="Thioredoxin_domain"/>
</dbReference>
<keyword evidence="3" id="KW-0472">Membrane</keyword>
<evidence type="ECO:0000259" key="4">
    <source>
        <dbReference type="PROSITE" id="PS51352"/>
    </source>
</evidence>
<keyword evidence="6" id="KW-1185">Reference proteome</keyword>
<dbReference type="CDD" id="cd02968">
    <property type="entry name" value="SCO"/>
    <property type="match status" value="1"/>
</dbReference>
<protein>
    <submittedName>
        <fullName evidence="5">SCO family protein</fullName>
    </submittedName>
</protein>
<comment type="caution">
    <text evidence="5">The sequence shown here is derived from an EMBL/GenBank/DDBJ whole genome shotgun (WGS) entry which is preliminary data.</text>
</comment>
<dbReference type="InterPro" id="IPR036249">
    <property type="entry name" value="Thioredoxin-like_sf"/>
</dbReference>
<keyword evidence="3" id="KW-0812">Transmembrane</keyword>
<evidence type="ECO:0000313" key="6">
    <source>
        <dbReference type="Proteomes" id="UP001198571"/>
    </source>
</evidence>
<dbReference type="Gene3D" id="3.40.30.10">
    <property type="entry name" value="Glutaredoxin"/>
    <property type="match status" value="1"/>
</dbReference>
<dbReference type="Proteomes" id="UP001198571">
    <property type="component" value="Unassembled WGS sequence"/>
</dbReference>
<evidence type="ECO:0000256" key="1">
    <source>
        <dbReference type="ARBA" id="ARBA00010996"/>
    </source>
</evidence>
<evidence type="ECO:0000256" key="2">
    <source>
        <dbReference type="ARBA" id="ARBA00023008"/>
    </source>
</evidence>
<evidence type="ECO:0000256" key="3">
    <source>
        <dbReference type="SAM" id="Phobius"/>
    </source>
</evidence>
<dbReference type="SUPFAM" id="SSF52833">
    <property type="entry name" value="Thioredoxin-like"/>
    <property type="match status" value="1"/>
</dbReference>
<dbReference type="PANTHER" id="PTHR12151:SF25">
    <property type="entry name" value="LINALOOL DEHYDRATASE_ISOMERASE DOMAIN-CONTAINING PROTEIN"/>
    <property type="match status" value="1"/>
</dbReference>
<accession>A0ABS8CSB3</accession>
<comment type="similarity">
    <text evidence="1">Belongs to the SCO1/2 family.</text>
</comment>
<feature type="domain" description="Thioredoxin" evidence="4">
    <location>
        <begin position="28"/>
        <end position="201"/>
    </location>
</feature>
<dbReference type="Pfam" id="PF02630">
    <property type="entry name" value="SCO1-SenC"/>
    <property type="match status" value="1"/>
</dbReference>
<proteinExistence type="inferred from homology"/>
<dbReference type="RefSeq" id="WP_226937724.1">
    <property type="nucleotide sequence ID" value="NZ_JACDXX010000040.1"/>
</dbReference>
<dbReference type="EMBL" id="JACDXX010000040">
    <property type="protein sequence ID" value="MCB5412301.1"/>
    <property type="molecule type" value="Genomic_DNA"/>
</dbReference>
<sequence length="201" mass="21924">MHRKSLRNFRILLWGLVAIAGLASTWVFLRPQQTPTQAMANADIGQGDYHLVTHDGAPFTAETLVGAPSLVFFGFTHCPDVCPTTIGDIAGWKEELGAAGDDLRVFLITVDPERDTAGMLGDYVGWIDGGHGVTGTPEEVQNAIRAFRIVASKVPLDNGDYTMNHTAYVMLFDRDGRFDQIFSYQEDPARVVAKLRAALGA</sequence>
<reference evidence="5 6" key="1">
    <citation type="submission" date="2020-07" db="EMBL/GenBank/DDBJ databases">
        <title>Pseudogemmobacter sp. nov., isolated from poultry manure in Taiwan.</title>
        <authorList>
            <person name="Lin S.-Y."/>
            <person name="Tang Y.-S."/>
            <person name="Young C.-C."/>
        </authorList>
    </citation>
    <scope>NUCLEOTIDE SEQUENCE [LARGE SCALE GENOMIC DNA]</scope>
    <source>
        <strain evidence="5 6">CC-YST710</strain>
    </source>
</reference>
<dbReference type="InterPro" id="IPR003782">
    <property type="entry name" value="SCO1/SenC"/>
</dbReference>
<keyword evidence="3" id="KW-1133">Transmembrane helix</keyword>
<dbReference type="PANTHER" id="PTHR12151">
    <property type="entry name" value="ELECTRON TRANSPORT PROTIN SCO1/SENC FAMILY MEMBER"/>
    <property type="match status" value="1"/>
</dbReference>
<dbReference type="PROSITE" id="PS51352">
    <property type="entry name" value="THIOREDOXIN_2"/>
    <property type="match status" value="1"/>
</dbReference>